<feature type="domain" description="Histidine kinase" evidence="8">
    <location>
        <begin position="303"/>
        <end position="516"/>
    </location>
</feature>
<feature type="transmembrane region" description="Helical" evidence="7">
    <location>
        <begin position="264"/>
        <end position="284"/>
    </location>
</feature>
<dbReference type="Proteomes" id="UP000003053">
    <property type="component" value="Unassembled WGS sequence"/>
</dbReference>
<keyword evidence="6" id="KW-0902">Two-component regulatory system</keyword>
<dbReference type="HOGENOM" id="CLU_026375_0_0_10"/>
<keyword evidence="7" id="KW-1133">Transmembrane helix</keyword>
<organism evidence="9 10">
    <name type="scientific">Polaribacter irgensii 23-P</name>
    <dbReference type="NCBI Taxonomy" id="313594"/>
    <lineage>
        <taxon>Bacteria</taxon>
        <taxon>Pseudomonadati</taxon>
        <taxon>Bacteroidota</taxon>
        <taxon>Flavobacteriia</taxon>
        <taxon>Flavobacteriales</taxon>
        <taxon>Flavobacteriaceae</taxon>
    </lineage>
</organism>
<dbReference type="InterPro" id="IPR003661">
    <property type="entry name" value="HisK_dim/P_dom"/>
</dbReference>
<dbReference type="PRINTS" id="PR00344">
    <property type="entry name" value="BCTRLSENSOR"/>
</dbReference>
<dbReference type="PANTHER" id="PTHR45453:SF1">
    <property type="entry name" value="PHOSPHATE REGULON SENSOR PROTEIN PHOR"/>
    <property type="match status" value="1"/>
</dbReference>
<dbReference type="eggNOG" id="COG2205">
    <property type="taxonomic scope" value="Bacteria"/>
</dbReference>
<accession>A4BZW2</accession>
<feature type="transmembrane region" description="Helical" evidence="7">
    <location>
        <begin position="6"/>
        <end position="27"/>
    </location>
</feature>
<keyword evidence="7" id="KW-0472">Membrane</keyword>
<evidence type="ECO:0000256" key="7">
    <source>
        <dbReference type="SAM" id="Phobius"/>
    </source>
</evidence>
<dbReference type="InterPro" id="IPR003594">
    <property type="entry name" value="HATPase_dom"/>
</dbReference>
<dbReference type="SUPFAM" id="SSF55874">
    <property type="entry name" value="ATPase domain of HSP90 chaperone/DNA topoisomerase II/histidine kinase"/>
    <property type="match status" value="1"/>
</dbReference>
<dbReference type="Pfam" id="PF00512">
    <property type="entry name" value="HisKA"/>
    <property type="match status" value="1"/>
</dbReference>
<proteinExistence type="predicted"/>
<keyword evidence="5 9" id="KW-0418">Kinase</keyword>
<evidence type="ECO:0000256" key="3">
    <source>
        <dbReference type="ARBA" id="ARBA00022553"/>
    </source>
</evidence>
<dbReference type="OrthoDB" id="1933776at2"/>
<dbReference type="InterPro" id="IPR036890">
    <property type="entry name" value="HATPase_C_sf"/>
</dbReference>
<dbReference type="InterPro" id="IPR004358">
    <property type="entry name" value="Sig_transdc_His_kin-like_C"/>
</dbReference>
<dbReference type="Gene3D" id="1.10.287.130">
    <property type="match status" value="1"/>
</dbReference>
<dbReference type="AlphaFoldDB" id="A4BZW2"/>
<evidence type="ECO:0000259" key="8">
    <source>
        <dbReference type="PROSITE" id="PS50109"/>
    </source>
</evidence>
<evidence type="ECO:0000256" key="4">
    <source>
        <dbReference type="ARBA" id="ARBA00022679"/>
    </source>
</evidence>
<dbReference type="GO" id="GO:0000155">
    <property type="term" value="F:phosphorelay sensor kinase activity"/>
    <property type="evidence" value="ECO:0007669"/>
    <property type="project" value="InterPro"/>
</dbReference>
<dbReference type="InterPro" id="IPR050351">
    <property type="entry name" value="BphY/WalK/GraS-like"/>
</dbReference>
<dbReference type="GO" id="GO:0016036">
    <property type="term" value="P:cellular response to phosphate starvation"/>
    <property type="evidence" value="ECO:0007669"/>
    <property type="project" value="TreeGrafter"/>
</dbReference>
<dbReference type="CDD" id="cd00075">
    <property type="entry name" value="HATPase"/>
    <property type="match status" value="1"/>
</dbReference>
<dbReference type="Pfam" id="PF02518">
    <property type="entry name" value="HATPase_c"/>
    <property type="match status" value="1"/>
</dbReference>
<reference evidence="9 10" key="1">
    <citation type="submission" date="2006-02" db="EMBL/GenBank/DDBJ databases">
        <authorList>
            <person name="Murray A."/>
            <person name="Staley J."/>
            <person name="Ferriera S."/>
            <person name="Johnson J."/>
            <person name="Kravitz S."/>
            <person name="Halpern A."/>
            <person name="Remington K."/>
            <person name="Beeson K."/>
            <person name="Tran B."/>
            <person name="Rogers Y.-H."/>
            <person name="Friedman R."/>
            <person name="Venter J.C."/>
        </authorList>
    </citation>
    <scope>NUCLEOTIDE SEQUENCE [LARGE SCALE GENOMIC DNA]</scope>
    <source>
        <strain evidence="9 10">23-P</strain>
    </source>
</reference>
<dbReference type="InterPro" id="IPR036097">
    <property type="entry name" value="HisK_dim/P_sf"/>
</dbReference>
<protein>
    <recommendedName>
        <fullName evidence="2">histidine kinase</fullName>
        <ecNumber evidence="2">2.7.13.3</ecNumber>
    </recommendedName>
</protein>
<comment type="catalytic activity">
    <reaction evidence="1">
        <text>ATP + protein L-histidine = ADP + protein N-phospho-L-histidine.</text>
        <dbReference type="EC" id="2.7.13.3"/>
    </reaction>
</comment>
<dbReference type="GO" id="GO:0004721">
    <property type="term" value="F:phosphoprotein phosphatase activity"/>
    <property type="evidence" value="ECO:0007669"/>
    <property type="project" value="TreeGrafter"/>
</dbReference>
<evidence type="ECO:0000256" key="5">
    <source>
        <dbReference type="ARBA" id="ARBA00022777"/>
    </source>
</evidence>
<dbReference type="GO" id="GO:0005886">
    <property type="term" value="C:plasma membrane"/>
    <property type="evidence" value="ECO:0007669"/>
    <property type="project" value="TreeGrafter"/>
</dbReference>
<dbReference type="InterPro" id="IPR005467">
    <property type="entry name" value="His_kinase_dom"/>
</dbReference>
<dbReference type="SMART" id="SM00388">
    <property type="entry name" value="HisKA"/>
    <property type="match status" value="1"/>
</dbReference>
<dbReference type="CDD" id="cd00082">
    <property type="entry name" value="HisKA"/>
    <property type="match status" value="1"/>
</dbReference>
<evidence type="ECO:0000256" key="6">
    <source>
        <dbReference type="ARBA" id="ARBA00023012"/>
    </source>
</evidence>
<evidence type="ECO:0000313" key="10">
    <source>
        <dbReference type="Proteomes" id="UP000003053"/>
    </source>
</evidence>
<dbReference type="EC" id="2.7.13.3" evidence="2"/>
<dbReference type="SUPFAM" id="SSF47384">
    <property type="entry name" value="Homodimeric domain of signal transducing histidine kinase"/>
    <property type="match status" value="1"/>
</dbReference>
<keyword evidence="7" id="KW-0812">Transmembrane</keyword>
<dbReference type="RefSeq" id="WP_004570373.1">
    <property type="nucleotide sequence ID" value="NZ_CH724148.1"/>
</dbReference>
<comment type="caution">
    <text evidence="9">The sequence shown here is derived from an EMBL/GenBank/DDBJ whole genome shotgun (WGS) entry which is preliminary data.</text>
</comment>
<keyword evidence="10" id="KW-1185">Reference proteome</keyword>
<name>A4BZW2_9FLAO</name>
<evidence type="ECO:0000313" key="9">
    <source>
        <dbReference type="EMBL" id="EAR12705.1"/>
    </source>
</evidence>
<dbReference type="EMBL" id="AAOG01000002">
    <property type="protein sequence ID" value="EAR12705.1"/>
    <property type="molecule type" value="Genomic_DNA"/>
</dbReference>
<evidence type="ECO:0000256" key="2">
    <source>
        <dbReference type="ARBA" id="ARBA00012438"/>
    </source>
</evidence>
<keyword evidence="4" id="KW-0808">Transferase</keyword>
<dbReference type="PROSITE" id="PS50109">
    <property type="entry name" value="HIS_KIN"/>
    <property type="match status" value="1"/>
</dbReference>
<gene>
    <name evidence="9" type="ORF">PI23P_08765</name>
</gene>
<keyword evidence="3" id="KW-0597">Phosphoprotein</keyword>
<dbReference type="Gene3D" id="3.30.565.10">
    <property type="entry name" value="Histidine kinase-like ATPase, C-terminal domain"/>
    <property type="match status" value="1"/>
</dbReference>
<evidence type="ECO:0000256" key="1">
    <source>
        <dbReference type="ARBA" id="ARBA00000085"/>
    </source>
</evidence>
<sequence>MFEKKTHWLLYFIAITIVATLGIQFYWNYKNYEENKRQVTNEIQLSLDTALEEYYAILAKEEFTTIVEFNQTEGNSSKYSSIRFDSIFKYSKTFQKLKSLVKKDTSTTKPTFEITDISFTTDDEKDAQETELIIKNGLKHTKETLQKSDKQQPSIKYFKGKKSADSLRLIKNLKPIFLSVSSNFINYRELDSLIKNQFDKKKLPVSFIFQHFKSDTLFYSSKDSLLSVTNTKNIAARSTYIKKGEILILKYQNSNFEALKRGGAGISLSLLLFFLIISCMFYLLKIIRQQTELAAIKNDLISNITHEFKTPIATVSSAIEALENFNALENKEKTKKYLSMSSVQLKKLHQMVEKLLETATLDSQQLILNKETINIIETIKKLVVKYQFLNAEKEISLIFNVQPVYINIDNFHFENALSNLIDNAVKYGGNQIKITVHSILNKTEIVVKDTGYGIEKHQQEKIFEKFYRVPKGNTHDVKGFGIGLYYSKKIIEKHEGTLSVSSVKNNTIFKINLPNE</sequence>
<dbReference type="STRING" id="313594.PI23P_08765"/>
<dbReference type="SMART" id="SM00387">
    <property type="entry name" value="HATPase_c"/>
    <property type="match status" value="1"/>
</dbReference>
<dbReference type="PANTHER" id="PTHR45453">
    <property type="entry name" value="PHOSPHATE REGULON SENSOR PROTEIN PHOR"/>
    <property type="match status" value="1"/>
</dbReference>